<evidence type="ECO:0000256" key="1">
    <source>
        <dbReference type="SAM" id="MobiDB-lite"/>
    </source>
</evidence>
<protein>
    <submittedName>
        <fullName evidence="2">Uncharacterized protein</fullName>
    </submittedName>
</protein>
<evidence type="ECO:0000313" key="3">
    <source>
        <dbReference type="Proteomes" id="UP001342631"/>
    </source>
</evidence>
<name>A0ABQ6QP77_9BACT</name>
<proteinExistence type="predicted"/>
<comment type="caution">
    <text evidence="2">The sequence shown here is derived from an EMBL/GenBank/DDBJ whole genome shotgun (WGS) entry which is preliminary data.</text>
</comment>
<sequence>MTINRFMNGILSGRGTETRGDGAFVRDASAAVKLGKRPRQKHNVRALERFPGPPCRQADFPPATSRRTASEPDQAARARVHAPGVVPSTARKSAMRWA</sequence>
<keyword evidence="3" id="KW-1185">Reference proteome</keyword>
<dbReference type="Proteomes" id="UP001342631">
    <property type="component" value="Unassembled WGS sequence"/>
</dbReference>
<evidence type="ECO:0000313" key="2">
    <source>
        <dbReference type="EMBL" id="GMU05632.1"/>
    </source>
</evidence>
<accession>A0ABQ6QP77</accession>
<feature type="region of interest" description="Disordered" evidence="1">
    <location>
        <begin position="49"/>
        <end position="98"/>
    </location>
</feature>
<dbReference type="EMBL" id="BTTX01000002">
    <property type="protein sequence ID" value="GMU05632.1"/>
    <property type="molecule type" value="Genomic_DNA"/>
</dbReference>
<organism evidence="2 3">
    <name type="scientific">Corallococcus caeni</name>
    <dbReference type="NCBI Taxonomy" id="3082388"/>
    <lineage>
        <taxon>Bacteria</taxon>
        <taxon>Pseudomonadati</taxon>
        <taxon>Myxococcota</taxon>
        <taxon>Myxococcia</taxon>
        <taxon>Myxococcales</taxon>
        <taxon>Cystobacterineae</taxon>
        <taxon>Myxococcaceae</taxon>
        <taxon>Corallococcus</taxon>
    </lineage>
</organism>
<feature type="region of interest" description="Disordered" evidence="1">
    <location>
        <begin position="1"/>
        <end position="20"/>
    </location>
</feature>
<reference evidence="2 3" key="1">
    <citation type="journal article" date="2024" name="Arch. Microbiol.">
        <title>Corallococcus caeni sp. nov., a novel myxobacterium isolated from activated sludge.</title>
        <authorList>
            <person name="Tomita S."/>
            <person name="Nakai R."/>
            <person name="Kuroda K."/>
            <person name="Kurashita H."/>
            <person name="Hatamoto M."/>
            <person name="Yamaguchi T."/>
            <person name="Narihiro T."/>
        </authorList>
    </citation>
    <scope>NUCLEOTIDE SEQUENCE [LARGE SCALE GENOMIC DNA]</scope>
    <source>
        <strain evidence="2 3">NO1</strain>
    </source>
</reference>
<gene>
    <name evidence="2" type="ORF">ASNO1_18850</name>
</gene>